<reference evidence="3" key="2">
    <citation type="submission" date="2016-10" db="EMBL/GenBank/DDBJ databases">
        <authorList>
            <person name="de Groot N.N."/>
        </authorList>
    </citation>
    <scope>NUCLEOTIDE SEQUENCE [LARGE SCALE GENOMIC DNA]</scope>
    <source>
        <strain evidence="3">CPCC 202695</strain>
    </source>
</reference>
<feature type="domain" description="HTH luxR-type" evidence="1">
    <location>
        <begin position="264"/>
        <end position="316"/>
    </location>
</feature>
<dbReference type="SMART" id="SM00421">
    <property type="entry name" value="HTH_LUXR"/>
    <property type="match status" value="1"/>
</dbReference>
<name>A0A1H2A576_9MICO</name>
<dbReference type="PANTHER" id="PTHR34293">
    <property type="entry name" value="HTH-TYPE TRANSCRIPTIONAL REGULATOR TRMBL2"/>
    <property type="match status" value="1"/>
</dbReference>
<protein>
    <submittedName>
        <fullName evidence="2">Sugar-specific transcriptional regulator TrmB/DNA-binding CsgD family transcriptional regulator</fullName>
    </submittedName>
</protein>
<dbReference type="Proteomes" id="UP000893823">
    <property type="component" value="Unassembled WGS sequence"/>
</dbReference>
<dbReference type="InterPro" id="IPR000792">
    <property type="entry name" value="Tscrpt_reg_LuxR_C"/>
</dbReference>
<dbReference type="Gene3D" id="1.10.10.10">
    <property type="entry name" value="Winged helix-like DNA-binding domain superfamily/Winged helix DNA-binding domain"/>
    <property type="match status" value="2"/>
</dbReference>
<proteinExistence type="predicted"/>
<organism evidence="3 4">
    <name type="scientific">Agromyces flavus</name>
    <dbReference type="NCBI Taxonomy" id="589382"/>
    <lineage>
        <taxon>Bacteria</taxon>
        <taxon>Bacillati</taxon>
        <taxon>Actinomycetota</taxon>
        <taxon>Actinomycetes</taxon>
        <taxon>Micrococcales</taxon>
        <taxon>Microbacteriaceae</taxon>
        <taxon>Agromyces</taxon>
    </lineage>
</organism>
<dbReference type="InterPro" id="IPR036388">
    <property type="entry name" value="WH-like_DNA-bd_sf"/>
</dbReference>
<evidence type="ECO:0000313" key="5">
    <source>
        <dbReference type="Proteomes" id="UP000893823"/>
    </source>
</evidence>
<dbReference type="GO" id="GO:0006355">
    <property type="term" value="P:regulation of DNA-templated transcription"/>
    <property type="evidence" value="ECO:0007669"/>
    <property type="project" value="InterPro"/>
</dbReference>
<evidence type="ECO:0000313" key="3">
    <source>
        <dbReference type="EMBL" id="SDT41023.1"/>
    </source>
</evidence>
<dbReference type="Proteomes" id="UP000199482">
    <property type="component" value="Chromosome I"/>
</dbReference>
<dbReference type="EMBL" id="LT629755">
    <property type="protein sequence ID" value="SDT41023.1"/>
    <property type="molecule type" value="Genomic_DNA"/>
</dbReference>
<dbReference type="EMBL" id="SODL02000002">
    <property type="protein sequence ID" value="MCP2367435.1"/>
    <property type="molecule type" value="Genomic_DNA"/>
</dbReference>
<dbReference type="GO" id="GO:0003677">
    <property type="term" value="F:DNA binding"/>
    <property type="evidence" value="ECO:0007669"/>
    <property type="project" value="InterPro"/>
</dbReference>
<reference evidence="2" key="3">
    <citation type="submission" date="2022-06" db="EMBL/GenBank/DDBJ databases">
        <title>Genomic Encyclopedia of Type Strains, Phase III (KMG-III): the genomes of soil and plant-associated and newly described type strains.</title>
        <authorList>
            <person name="Whitman W."/>
        </authorList>
    </citation>
    <scope>NUCLEOTIDE SEQUENCE</scope>
    <source>
        <strain evidence="2">CPCC 202695</strain>
    </source>
</reference>
<sequence length="322" mass="35003">MLDAIGLDQQHTAVYRLLLGMPSADAELVARHASLGVRDARGILDDLEALGLIARQASAPDRVVASPPSVALRPMLLERERRLTEAHEALVHLSDLYREGAAQRTAADVVDVVLGPEAVVQRIGQLQASAERQVSAFVLEDVALLSGADNTEEDLALARGVRYRVVVETAVLQRPGFVDVVRDLEPLGEEVRVRPTLPTRLFIADESLALLPMYSHGERRVSGALLVHPSGLLDLVLAMFEEAWRDAPRLLAAYGEVREPEEGAIDRKLLSLLLLGLTDAAAGAQLGLSVRTVQRRVSELMERAGVTTRIQLGAEAVRRAWV</sequence>
<dbReference type="InterPro" id="IPR016032">
    <property type="entry name" value="Sig_transdc_resp-reg_C-effctor"/>
</dbReference>
<dbReference type="InterPro" id="IPR051797">
    <property type="entry name" value="TrmB-like"/>
</dbReference>
<dbReference type="RefSeq" id="WP_092675308.1">
    <property type="nucleotide sequence ID" value="NZ_BMDN01000002.1"/>
</dbReference>
<reference evidence="4" key="1">
    <citation type="submission" date="2016-10" db="EMBL/GenBank/DDBJ databases">
        <authorList>
            <person name="Varghese N."/>
            <person name="Submissions S."/>
        </authorList>
    </citation>
    <scope>NUCLEOTIDE SEQUENCE [LARGE SCALE GENOMIC DNA]</scope>
    <source>
        <strain evidence="4">CPCC 202695</strain>
    </source>
</reference>
<evidence type="ECO:0000313" key="2">
    <source>
        <dbReference type="EMBL" id="MCP2367435.1"/>
    </source>
</evidence>
<evidence type="ECO:0000259" key="1">
    <source>
        <dbReference type="SMART" id="SM00421"/>
    </source>
</evidence>
<dbReference type="PANTHER" id="PTHR34293:SF1">
    <property type="entry name" value="HTH-TYPE TRANSCRIPTIONAL REGULATOR TRMBL2"/>
    <property type="match status" value="1"/>
</dbReference>
<dbReference type="AlphaFoldDB" id="A0A1H2A576"/>
<dbReference type="SUPFAM" id="SSF46894">
    <property type="entry name" value="C-terminal effector domain of the bipartite response regulators"/>
    <property type="match status" value="1"/>
</dbReference>
<evidence type="ECO:0000313" key="4">
    <source>
        <dbReference type="Proteomes" id="UP000199482"/>
    </source>
</evidence>
<gene>
    <name evidence="2" type="ORF">BCL57_001589</name>
    <name evidence="3" type="ORF">SAMN04489721_3513</name>
</gene>
<dbReference type="OrthoDB" id="3369460at2"/>
<dbReference type="STRING" id="589382.SAMN04489721_3513"/>
<accession>A0A1H2A576</accession>
<keyword evidence="5" id="KW-1185">Reference proteome</keyword>